<name>A0ABU6V3G4_9FABA</name>
<evidence type="ECO:0000256" key="1">
    <source>
        <dbReference type="SAM" id="MobiDB-lite"/>
    </source>
</evidence>
<organism evidence="2 3">
    <name type="scientific">Stylosanthes scabra</name>
    <dbReference type="NCBI Taxonomy" id="79078"/>
    <lineage>
        <taxon>Eukaryota</taxon>
        <taxon>Viridiplantae</taxon>
        <taxon>Streptophyta</taxon>
        <taxon>Embryophyta</taxon>
        <taxon>Tracheophyta</taxon>
        <taxon>Spermatophyta</taxon>
        <taxon>Magnoliopsida</taxon>
        <taxon>eudicotyledons</taxon>
        <taxon>Gunneridae</taxon>
        <taxon>Pentapetalae</taxon>
        <taxon>rosids</taxon>
        <taxon>fabids</taxon>
        <taxon>Fabales</taxon>
        <taxon>Fabaceae</taxon>
        <taxon>Papilionoideae</taxon>
        <taxon>50 kb inversion clade</taxon>
        <taxon>dalbergioids sensu lato</taxon>
        <taxon>Dalbergieae</taxon>
        <taxon>Pterocarpus clade</taxon>
        <taxon>Stylosanthes</taxon>
    </lineage>
</organism>
<accession>A0ABU6V3G4</accession>
<sequence>GSGERSAAAEVRVQVVEVAHLRSAVRQEPPVTVDRGDQRSRIEGVGGYDRVRAPAESRAAPSGSGRGGGWCCGGGGGGGGGCGGGRSSCDEEGA</sequence>
<comment type="caution">
    <text evidence="2">The sequence shown here is derived from an EMBL/GenBank/DDBJ whole genome shotgun (WGS) entry which is preliminary data.</text>
</comment>
<evidence type="ECO:0000313" key="2">
    <source>
        <dbReference type="EMBL" id="MED6167030.1"/>
    </source>
</evidence>
<keyword evidence="3" id="KW-1185">Reference proteome</keyword>
<reference evidence="2 3" key="1">
    <citation type="journal article" date="2023" name="Plants (Basel)">
        <title>Bridging the Gap: Combining Genomics and Transcriptomics Approaches to Understand Stylosanthes scabra, an Orphan Legume from the Brazilian Caatinga.</title>
        <authorList>
            <person name="Ferreira-Neto J.R.C."/>
            <person name="da Silva M.D."/>
            <person name="Binneck E."/>
            <person name="de Melo N.F."/>
            <person name="da Silva R.H."/>
            <person name="de Melo A.L.T.M."/>
            <person name="Pandolfi V."/>
            <person name="Bustamante F.O."/>
            <person name="Brasileiro-Vidal A.C."/>
            <person name="Benko-Iseppon A.M."/>
        </authorList>
    </citation>
    <scope>NUCLEOTIDE SEQUENCE [LARGE SCALE GENOMIC DNA]</scope>
    <source>
        <tissue evidence="2">Leaves</tissue>
    </source>
</reference>
<dbReference type="EMBL" id="JASCZI010132842">
    <property type="protein sequence ID" value="MED6167030.1"/>
    <property type="molecule type" value="Genomic_DNA"/>
</dbReference>
<feature type="non-terminal residue" evidence="2">
    <location>
        <position position="1"/>
    </location>
</feature>
<evidence type="ECO:0000313" key="3">
    <source>
        <dbReference type="Proteomes" id="UP001341840"/>
    </source>
</evidence>
<protein>
    <submittedName>
        <fullName evidence="2">Uncharacterized protein</fullName>
    </submittedName>
</protein>
<proteinExistence type="predicted"/>
<feature type="region of interest" description="Disordered" evidence="1">
    <location>
        <begin position="28"/>
        <end position="68"/>
    </location>
</feature>
<dbReference type="Proteomes" id="UP001341840">
    <property type="component" value="Unassembled WGS sequence"/>
</dbReference>
<gene>
    <name evidence="2" type="ORF">PIB30_115199</name>
</gene>